<dbReference type="InterPro" id="IPR019034">
    <property type="entry name" value="UPF0390"/>
</dbReference>
<dbReference type="GeneID" id="107269586"/>
<feature type="compositionally biased region" description="Basic residues" evidence="1">
    <location>
        <begin position="1"/>
        <end position="10"/>
    </location>
</feature>
<dbReference type="RefSeq" id="XP_015599106.1">
    <property type="nucleotide sequence ID" value="XM_015743620.2"/>
</dbReference>
<name>A0AAJ7FMI9_CEPCN</name>
<dbReference type="AlphaFoldDB" id="A0AAJ7FMI9"/>
<sequence>MAQGKLKVKAKPPPSGKNKANKSKKGAAVQRRGNAPIQSKKTKFQEAHKLKKAITKTVNKTMEDELRKRALGGKQSLTKKESATTSKKK</sequence>
<gene>
    <name evidence="3" type="primary">LOC107269586</name>
</gene>
<feature type="region of interest" description="Disordered" evidence="1">
    <location>
        <begin position="1"/>
        <end position="49"/>
    </location>
</feature>
<reference evidence="3" key="1">
    <citation type="submission" date="2025-08" db="UniProtKB">
        <authorList>
            <consortium name="RefSeq"/>
        </authorList>
    </citation>
    <scope>IDENTIFICATION</scope>
</reference>
<proteinExistence type="predicted"/>
<evidence type="ECO:0000313" key="2">
    <source>
        <dbReference type="Proteomes" id="UP000694920"/>
    </source>
</evidence>
<feature type="region of interest" description="Disordered" evidence="1">
    <location>
        <begin position="61"/>
        <end position="89"/>
    </location>
</feature>
<evidence type="ECO:0000313" key="3">
    <source>
        <dbReference type="RefSeq" id="XP_015599106.1"/>
    </source>
</evidence>
<accession>A0AAJ7FMI9</accession>
<organism evidence="2 3">
    <name type="scientific">Cephus cinctus</name>
    <name type="common">Wheat stem sawfly</name>
    <dbReference type="NCBI Taxonomy" id="211228"/>
    <lineage>
        <taxon>Eukaryota</taxon>
        <taxon>Metazoa</taxon>
        <taxon>Ecdysozoa</taxon>
        <taxon>Arthropoda</taxon>
        <taxon>Hexapoda</taxon>
        <taxon>Insecta</taxon>
        <taxon>Pterygota</taxon>
        <taxon>Neoptera</taxon>
        <taxon>Endopterygota</taxon>
        <taxon>Hymenoptera</taxon>
        <taxon>Cephoidea</taxon>
        <taxon>Cephidae</taxon>
        <taxon>Cephus</taxon>
    </lineage>
</organism>
<dbReference type="Proteomes" id="UP000694920">
    <property type="component" value="Unplaced"/>
</dbReference>
<dbReference type="Pfam" id="PF09495">
    <property type="entry name" value="DUF2462"/>
    <property type="match status" value="1"/>
</dbReference>
<evidence type="ECO:0000256" key="1">
    <source>
        <dbReference type="SAM" id="MobiDB-lite"/>
    </source>
</evidence>
<keyword evidence="2" id="KW-1185">Reference proteome</keyword>
<dbReference type="KEGG" id="ccin:107269586"/>
<protein>
    <submittedName>
        <fullName evidence="3">Uncharacterized protein LOC107269586</fullName>
    </submittedName>
</protein>